<comment type="caution">
    <text evidence="1">The sequence shown here is derived from an EMBL/GenBank/DDBJ whole genome shotgun (WGS) entry which is preliminary data.</text>
</comment>
<name>A0A0V1HZR3_9BILA</name>
<dbReference type="Proteomes" id="UP000055024">
    <property type="component" value="Unassembled WGS sequence"/>
</dbReference>
<dbReference type="InterPro" id="IPR039272">
    <property type="entry name" value="CLEC16A/TT9"/>
</dbReference>
<evidence type="ECO:0008006" key="3">
    <source>
        <dbReference type="Google" id="ProtNLM"/>
    </source>
</evidence>
<gene>
    <name evidence="1" type="primary">gop-1</name>
    <name evidence="1" type="ORF">T11_12002</name>
</gene>
<reference evidence="1 2" key="1">
    <citation type="submission" date="2015-01" db="EMBL/GenBank/DDBJ databases">
        <title>Evolution of Trichinella species and genotypes.</title>
        <authorList>
            <person name="Korhonen P.K."/>
            <person name="Edoardo P."/>
            <person name="Giuseppe L.R."/>
            <person name="Gasser R.B."/>
        </authorList>
    </citation>
    <scope>NUCLEOTIDE SEQUENCE [LARGE SCALE GENOMIC DNA]</scope>
    <source>
        <strain evidence="1">ISS1029</strain>
    </source>
</reference>
<organism evidence="1 2">
    <name type="scientific">Trichinella zimbabwensis</name>
    <dbReference type="NCBI Taxonomy" id="268475"/>
    <lineage>
        <taxon>Eukaryota</taxon>
        <taxon>Metazoa</taxon>
        <taxon>Ecdysozoa</taxon>
        <taxon>Nematoda</taxon>
        <taxon>Enoplea</taxon>
        <taxon>Dorylaimia</taxon>
        <taxon>Trichinellida</taxon>
        <taxon>Trichinellidae</taxon>
        <taxon>Trichinella</taxon>
    </lineage>
</organism>
<accession>A0A0V1HZR3</accession>
<dbReference type="PANTHER" id="PTHR21481">
    <property type="entry name" value="PROTEIN CLEC16A"/>
    <property type="match status" value="1"/>
</dbReference>
<dbReference type="STRING" id="268475.A0A0V1HZR3"/>
<proteinExistence type="predicted"/>
<sequence>MPKGKLFSTGGLWKPKNQHSLEYLNYIFYEFLLYLCDLLTKNAIVTEQNRSFLVEALRLISEILIWGDQNDSSVFE</sequence>
<dbReference type="GO" id="GO:0005794">
    <property type="term" value="C:Golgi apparatus"/>
    <property type="evidence" value="ECO:0007669"/>
    <property type="project" value="TreeGrafter"/>
</dbReference>
<dbReference type="GO" id="GO:0016197">
    <property type="term" value="P:endosomal transport"/>
    <property type="evidence" value="ECO:0007669"/>
    <property type="project" value="TreeGrafter"/>
</dbReference>
<dbReference type="EMBL" id="JYDP01000013">
    <property type="protein sequence ID" value="KRZ16203.1"/>
    <property type="molecule type" value="Genomic_DNA"/>
</dbReference>
<dbReference type="OrthoDB" id="294052at2759"/>
<evidence type="ECO:0000313" key="2">
    <source>
        <dbReference type="Proteomes" id="UP000055024"/>
    </source>
</evidence>
<dbReference type="GO" id="GO:1901096">
    <property type="term" value="P:regulation of autophagosome maturation"/>
    <property type="evidence" value="ECO:0007669"/>
    <property type="project" value="TreeGrafter"/>
</dbReference>
<dbReference type="GO" id="GO:0007034">
    <property type="term" value="P:vacuolar transport"/>
    <property type="evidence" value="ECO:0007669"/>
    <property type="project" value="TreeGrafter"/>
</dbReference>
<evidence type="ECO:0000313" key="1">
    <source>
        <dbReference type="EMBL" id="KRZ16203.1"/>
    </source>
</evidence>
<keyword evidence="2" id="KW-1185">Reference proteome</keyword>
<protein>
    <recommendedName>
        <fullName evidence="3">FPL domain-containing protein</fullName>
    </recommendedName>
</protein>
<dbReference type="AlphaFoldDB" id="A0A0V1HZR3"/>
<dbReference type="GO" id="GO:0005770">
    <property type="term" value="C:late endosome"/>
    <property type="evidence" value="ECO:0007669"/>
    <property type="project" value="TreeGrafter"/>
</dbReference>
<dbReference type="PANTHER" id="PTHR21481:SF0">
    <property type="entry name" value="PROTEIN CLEC16A"/>
    <property type="match status" value="1"/>
</dbReference>